<feature type="compositionally biased region" description="Low complexity" evidence="1">
    <location>
        <begin position="169"/>
        <end position="183"/>
    </location>
</feature>
<sequence>MDPLQKWNPVLISGSSRMTAAETSQAGPAAPRPSCSEQLMGGLGNPRPGPGTSHPAPLPEGLLQQRYREEKSLPERRWEKLALPQKKKAILGHLRRRHRDHMAPYPAEREPRIVPSGSRDQNRFRCECRYCQSHRPTLAGIPGERSGAPPASSWEALVQGLSGLTLSLGGSQPGLLPGGALQQQEREEKRQLERQQESKRVFQRLLKRWLEEN</sequence>
<protein>
    <recommendedName>
        <fullName evidence="4">Protein FAM156A/FAM156B</fullName>
    </recommendedName>
</protein>
<evidence type="ECO:0000313" key="3">
    <source>
        <dbReference type="Proteomes" id="UP000694414"/>
    </source>
</evidence>
<feature type="compositionally biased region" description="Polar residues" evidence="1">
    <location>
        <begin position="13"/>
        <end position="26"/>
    </location>
</feature>
<feature type="region of interest" description="Disordered" evidence="1">
    <location>
        <begin position="169"/>
        <end position="198"/>
    </location>
</feature>
<proteinExistence type="predicted"/>
<feature type="compositionally biased region" description="Basic and acidic residues" evidence="1">
    <location>
        <begin position="184"/>
        <end position="198"/>
    </location>
</feature>
<name>A0A8C8ZBL1_PROSS</name>
<reference evidence="2" key="1">
    <citation type="submission" date="2025-08" db="UniProtKB">
        <authorList>
            <consortium name="Ensembl"/>
        </authorList>
    </citation>
    <scope>IDENTIFICATION</scope>
</reference>
<dbReference type="Pfam" id="PF15549">
    <property type="entry name" value="PGC7_Stella"/>
    <property type="match status" value="1"/>
</dbReference>
<evidence type="ECO:0000256" key="1">
    <source>
        <dbReference type="SAM" id="MobiDB-lite"/>
    </source>
</evidence>
<evidence type="ECO:0000313" key="2">
    <source>
        <dbReference type="Ensembl" id="ENSPSMP00000014732.1"/>
    </source>
</evidence>
<keyword evidence="3" id="KW-1185">Reference proteome</keyword>
<dbReference type="Ensembl" id="ENSPSMT00000017118.1">
    <property type="protein sequence ID" value="ENSPSMP00000014732.1"/>
    <property type="gene ID" value="ENSPSMG00000010566.1"/>
</dbReference>
<dbReference type="AlphaFoldDB" id="A0A8C8ZBL1"/>
<dbReference type="Proteomes" id="UP000694414">
    <property type="component" value="Unplaced"/>
</dbReference>
<feature type="region of interest" description="Disordered" evidence="1">
    <location>
        <begin position="1"/>
        <end position="73"/>
    </location>
</feature>
<reference evidence="2" key="2">
    <citation type="submission" date="2025-09" db="UniProtKB">
        <authorList>
            <consortium name="Ensembl"/>
        </authorList>
    </citation>
    <scope>IDENTIFICATION</scope>
</reference>
<dbReference type="PANTHER" id="PTHR31577:SF3">
    <property type="entry name" value="PROTEIN FAM156A_FAM156B"/>
    <property type="match status" value="1"/>
</dbReference>
<evidence type="ECO:0008006" key="4">
    <source>
        <dbReference type="Google" id="ProtNLM"/>
    </source>
</evidence>
<accession>A0A8C8ZBL1</accession>
<dbReference type="GeneTree" id="ENSGT00510000049526"/>
<dbReference type="PANTHER" id="PTHR31577">
    <property type="entry name" value="DEVELOPMENTAL PLURIPOTENCY-ASSOCIATED PROTEIN 3-RELATED"/>
    <property type="match status" value="1"/>
</dbReference>
<organism evidence="2 3">
    <name type="scientific">Prolemur simus</name>
    <name type="common">Greater bamboo lemur</name>
    <name type="synonym">Hapalemur simus</name>
    <dbReference type="NCBI Taxonomy" id="1328070"/>
    <lineage>
        <taxon>Eukaryota</taxon>
        <taxon>Metazoa</taxon>
        <taxon>Chordata</taxon>
        <taxon>Craniata</taxon>
        <taxon>Vertebrata</taxon>
        <taxon>Euteleostomi</taxon>
        <taxon>Mammalia</taxon>
        <taxon>Eutheria</taxon>
        <taxon>Euarchontoglires</taxon>
        <taxon>Primates</taxon>
        <taxon>Strepsirrhini</taxon>
        <taxon>Lemuriformes</taxon>
        <taxon>Lemuridae</taxon>
        <taxon>Prolemur</taxon>
    </lineage>
</organism>
<dbReference type="InterPro" id="IPR029096">
    <property type="entry name" value="Dppa3"/>
</dbReference>